<keyword evidence="4" id="KW-0812">Transmembrane</keyword>
<keyword evidence="4" id="KW-0472">Membrane</keyword>
<dbReference type="GO" id="GO:0097621">
    <property type="term" value="F:monoamine oxidase activity"/>
    <property type="evidence" value="ECO:0007669"/>
    <property type="project" value="UniProtKB-EC"/>
</dbReference>
<dbReference type="PANTHER" id="PTHR43563:SF1">
    <property type="entry name" value="AMINE OXIDASE [FLAVIN-CONTAINING] B"/>
    <property type="match status" value="1"/>
</dbReference>
<keyword evidence="4" id="KW-1133">Transmembrane helix</keyword>
<keyword evidence="7" id="KW-1185">Reference proteome</keyword>
<feature type="domain" description="Amine oxidase" evidence="5">
    <location>
        <begin position="273"/>
        <end position="432"/>
    </location>
</feature>
<evidence type="ECO:0000259" key="5">
    <source>
        <dbReference type="Pfam" id="PF01593"/>
    </source>
</evidence>
<dbReference type="PANTHER" id="PTHR43563">
    <property type="entry name" value="AMINE OXIDASE"/>
    <property type="match status" value="1"/>
</dbReference>
<dbReference type="Gene3D" id="3.90.660.10">
    <property type="match status" value="2"/>
</dbReference>
<proteinExistence type="predicted"/>
<evidence type="ECO:0000256" key="1">
    <source>
        <dbReference type="ARBA" id="ARBA00004362"/>
    </source>
</evidence>
<gene>
    <name evidence="6" type="ORF">O3G_MSEX002082</name>
</gene>
<comment type="subcellular location">
    <subcellularLocation>
        <location evidence="1">Mitochondrion outer membrane</location>
        <topology evidence="1">Single-pass type IV membrane protein</topology>
        <orientation evidence="1">Cytoplasmic side</orientation>
    </subcellularLocation>
</comment>
<sequence length="548" mass="62416">MVQKFDKPFSGKGTKKSIKADIIILGCTLPGIVTAHKLKRRFGNTMDIVVLDLVGPQRSASKCNVAFQALDDETDKENNPDSQDDTTRQLVNNVAKYYLAKYAKEFSIPLPEVIITPEKVRSPLSKLFQHRNGQTVECAKDFHDFDYLSFVERFEMRQYQTLLDQSMKNLFQTRADTKYERMRLHYYDQTTMEKHICDALLFSTSREIMRNTVRLVCGAPASSVSVLFYLHQCHRTCGARNHLDGDNTKFREKLLGYCRKRLANKLQQSIADITLSAKSITEIRTYSDEQVVLETMKGETNYVCNLLAMALRPDQLNTIQVEGQLLSEQQADLTGSMKPGRAKKFAIQYEENFWRKQGYSGDILSIRGPIIWAMEKPRMSGTGSSERYFSLIGYLKVRDDNIDSQEAVIEQLIKLFGDEAATPVSYKERDVADLFIPRCGDFVALKTMTRDSTPKYLEWGALDIFADGDVAAALEAGHTAYLNLLTCLRPQAMTFEDLSTAEWPIVLNEKPLKRWLAHINVISTMHFVVFTAALCIGVRLLRSYIRKS</sequence>
<comment type="caution">
    <text evidence="6">The sequence shown here is derived from an EMBL/GenBank/DDBJ whole genome shotgun (WGS) entry which is preliminary data.</text>
</comment>
<reference evidence="6" key="2">
    <citation type="submission" date="2020-12" db="EMBL/GenBank/DDBJ databases">
        <authorList>
            <person name="Kanost M."/>
        </authorList>
    </citation>
    <scope>NUCLEOTIDE SEQUENCE</scope>
</reference>
<dbReference type="SUPFAM" id="SSF54373">
    <property type="entry name" value="FAD-linked reductases, C-terminal domain"/>
    <property type="match status" value="1"/>
</dbReference>
<feature type="transmembrane region" description="Helical" evidence="4">
    <location>
        <begin position="515"/>
        <end position="541"/>
    </location>
</feature>
<comment type="catalytic activity">
    <reaction evidence="3">
        <text>a secondary aliphatic amine + O2 + H2O = a primary amine + an aldehyde + H2O2</text>
        <dbReference type="Rhea" id="RHEA:26414"/>
        <dbReference type="ChEBI" id="CHEBI:15377"/>
        <dbReference type="ChEBI" id="CHEBI:15379"/>
        <dbReference type="ChEBI" id="CHEBI:16240"/>
        <dbReference type="ChEBI" id="CHEBI:17478"/>
        <dbReference type="ChEBI" id="CHEBI:58855"/>
        <dbReference type="ChEBI" id="CHEBI:65296"/>
        <dbReference type="EC" id="1.4.3.4"/>
    </reaction>
</comment>
<dbReference type="Proteomes" id="UP000791440">
    <property type="component" value="Unassembled WGS sequence"/>
</dbReference>
<organism evidence="6 7">
    <name type="scientific">Manduca sexta</name>
    <name type="common">Tobacco hawkmoth</name>
    <name type="synonym">Tobacco hornworm</name>
    <dbReference type="NCBI Taxonomy" id="7130"/>
    <lineage>
        <taxon>Eukaryota</taxon>
        <taxon>Metazoa</taxon>
        <taxon>Ecdysozoa</taxon>
        <taxon>Arthropoda</taxon>
        <taxon>Hexapoda</taxon>
        <taxon>Insecta</taxon>
        <taxon>Pterygota</taxon>
        <taxon>Neoptera</taxon>
        <taxon>Endopterygota</taxon>
        <taxon>Lepidoptera</taxon>
        <taxon>Glossata</taxon>
        <taxon>Ditrysia</taxon>
        <taxon>Bombycoidea</taxon>
        <taxon>Sphingidae</taxon>
        <taxon>Sphinginae</taxon>
        <taxon>Sphingini</taxon>
        <taxon>Manduca</taxon>
    </lineage>
</organism>
<protein>
    <recommendedName>
        <fullName evidence="2">monoamine oxidase</fullName>
        <ecNumber evidence="2">1.4.3.4</ecNumber>
    </recommendedName>
</protein>
<evidence type="ECO:0000313" key="7">
    <source>
        <dbReference type="Proteomes" id="UP000791440"/>
    </source>
</evidence>
<dbReference type="EMBL" id="JH668289">
    <property type="protein sequence ID" value="KAG6441912.1"/>
    <property type="molecule type" value="Genomic_DNA"/>
</dbReference>
<evidence type="ECO:0000313" key="6">
    <source>
        <dbReference type="EMBL" id="KAG6441912.1"/>
    </source>
</evidence>
<dbReference type="OrthoDB" id="7777654at2759"/>
<evidence type="ECO:0000256" key="3">
    <source>
        <dbReference type="ARBA" id="ARBA00048448"/>
    </source>
</evidence>
<reference evidence="6" key="1">
    <citation type="journal article" date="2016" name="Insect Biochem. Mol. Biol.">
        <title>Multifaceted biological insights from a draft genome sequence of the tobacco hornworm moth, Manduca sexta.</title>
        <authorList>
            <person name="Kanost M.R."/>
            <person name="Arrese E.L."/>
            <person name="Cao X."/>
            <person name="Chen Y.R."/>
            <person name="Chellapilla S."/>
            <person name="Goldsmith M.R."/>
            <person name="Grosse-Wilde E."/>
            <person name="Heckel D.G."/>
            <person name="Herndon N."/>
            <person name="Jiang H."/>
            <person name="Papanicolaou A."/>
            <person name="Qu J."/>
            <person name="Soulages J.L."/>
            <person name="Vogel H."/>
            <person name="Walters J."/>
            <person name="Waterhouse R.M."/>
            <person name="Ahn S.J."/>
            <person name="Almeida F.C."/>
            <person name="An C."/>
            <person name="Aqrawi P."/>
            <person name="Bretschneider A."/>
            <person name="Bryant W.B."/>
            <person name="Bucks S."/>
            <person name="Chao H."/>
            <person name="Chevignon G."/>
            <person name="Christen J.M."/>
            <person name="Clarke D.F."/>
            <person name="Dittmer N.T."/>
            <person name="Ferguson L.C.F."/>
            <person name="Garavelou S."/>
            <person name="Gordon K.H.J."/>
            <person name="Gunaratna R.T."/>
            <person name="Han Y."/>
            <person name="Hauser F."/>
            <person name="He Y."/>
            <person name="Heidel-Fischer H."/>
            <person name="Hirsh A."/>
            <person name="Hu Y."/>
            <person name="Jiang H."/>
            <person name="Kalra D."/>
            <person name="Klinner C."/>
            <person name="Konig C."/>
            <person name="Kovar C."/>
            <person name="Kroll A.R."/>
            <person name="Kuwar S.S."/>
            <person name="Lee S.L."/>
            <person name="Lehman R."/>
            <person name="Li K."/>
            <person name="Li Z."/>
            <person name="Liang H."/>
            <person name="Lovelace S."/>
            <person name="Lu Z."/>
            <person name="Mansfield J.H."/>
            <person name="McCulloch K.J."/>
            <person name="Mathew T."/>
            <person name="Morton B."/>
            <person name="Muzny D.M."/>
            <person name="Neunemann D."/>
            <person name="Ongeri F."/>
            <person name="Pauchet Y."/>
            <person name="Pu L.L."/>
            <person name="Pyrousis I."/>
            <person name="Rao X.J."/>
            <person name="Redding A."/>
            <person name="Roesel C."/>
            <person name="Sanchez-Gracia A."/>
            <person name="Schaack S."/>
            <person name="Shukla A."/>
            <person name="Tetreau G."/>
            <person name="Wang Y."/>
            <person name="Xiong G.H."/>
            <person name="Traut W."/>
            <person name="Walsh T.K."/>
            <person name="Worley K.C."/>
            <person name="Wu D."/>
            <person name="Wu W."/>
            <person name="Wu Y.Q."/>
            <person name="Zhang X."/>
            <person name="Zou Z."/>
            <person name="Zucker H."/>
            <person name="Briscoe A.D."/>
            <person name="Burmester T."/>
            <person name="Clem R.J."/>
            <person name="Feyereisen R."/>
            <person name="Grimmelikhuijzen C.J.P."/>
            <person name="Hamodrakas S.J."/>
            <person name="Hansson B.S."/>
            <person name="Huguet E."/>
            <person name="Jermiin L.S."/>
            <person name="Lan Q."/>
            <person name="Lehman H.K."/>
            <person name="Lorenzen M."/>
            <person name="Merzendorfer H."/>
            <person name="Michalopoulos I."/>
            <person name="Morton D.B."/>
            <person name="Muthukrishnan S."/>
            <person name="Oakeshott J.G."/>
            <person name="Palmer W."/>
            <person name="Park Y."/>
            <person name="Passarelli A.L."/>
            <person name="Rozas J."/>
            <person name="Schwartz L.M."/>
            <person name="Smith W."/>
            <person name="Southgate A."/>
            <person name="Vilcinskas A."/>
            <person name="Vogt R."/>
            <person name="Wang P."/>
            <person name="Werren J."/>
            <person name="Yu X.Q."/>
            <person name="Zhou J.J."/>
            <person name="Brown S.J."/>
            <person name="Scherer S.E."/>
            <person name="Richards S."/>
            <person name="Blissard G.W."/>
        </authorList>
    </citation>
    <scope>NUCLEOTIDE SEQUENCE</scope>
</reference>
<dbReference type="EC" id="1.4.3.4" evidence="2"/>
<name>A0A921YML4_MANSE</name>
<dbReference type="GO" id="GO:0005741">
    <property type="term" value="C:mitochondrial outer membrane"/>
    <property type="evidence" value="ECO:0007669"/>
    <property type="project" value="UniProtKB-SubCell"/>
</dbReference>
<evidence type="ECO:0000256" key="2">
    <source>
        <dbReference type="ARBA" id="ARBA00012804"/>
    </source>
</evidence>
<dbReference type="AlphaFoldDB" id="A0A921YML4"/>
<accession>A0A921YML4</accession>
<dbReference type="InterPro" id="IPR050703">
    <property type="entry name" value="Flavin_MAO"/>
</dbReference>
<dbReference type="InterPro" id="IPR002937">
    <property type="entry name" value="Amino_oxidase"/>
</dbReference>
<dbReference type="Pfam" id="PF01593">
    <property type="entry name" value="Amino_oxidase"/>
    <property type="match status" value="1"/>
</dbReference>
<evidence type="ECO:0000256" key="4">
    <source>
        <dbReference type="SAM" id="Phobius"/>
    </source>
</evidence>